<name>A0A2W5A536_9BACT</name>
<keyword evidence="2" id="KW-0732">Signal</keyword>
<organism evidence="3 4">
    <name type="scientific">Micavibrio aeruginosavorus</name>
    <dbReference type="NCBI Taxonomy" id="349221"/>
    <lineage>
        <taxon>Bacteria</taxon>
        <taxon>Pseudomonadati</taxon>
        <taxon>Bdellovibrionota</taxon>
        <taxon>Bdellovibrionia</taxon>
        <taxon>Bdellovibrionales</taxon>
        <taxon>Pseudobdellovibrionaceae</taxon>
        <taxon>Micavibrio</taxon>
    </lineage>
</organism>
<accession>A0A2W5A536</accession>
<evidence type="ECO:0000313" key="4">
    <source>
        <dbReference type="Proteomes" id="UP000249557"/>
    </source>
</evidence>
<feature type="chain" id="PRO_5016141550" evidence="2">
    <location>
        <begin position="22"/>
        <end position="195"/>
    </location>
</feature>
<feature type="signal peptide" evidence="2">
    <location>
        <begin position="1"/>
        <end position="21"/>
    </location>
</feature>
<dbReference type="Pfam" id="PF11351">
    <property type="entry name" value="GTA_holin_3TM"/>
    <property type="match status" value="1"/>
</dbReference>
<evidence type="ECO:0000256" key="2">
    <source>
        <dbReference type="SAM" id="SignalP"/>
    </source>
</evidence>
<dbReference type="InterPro" id="IPR021497">
    <property type="entry name" value="GTA_holin_3TM"/>
</dbReference>
<protein>
    <submittedName>
        <fullName evidence="3">Ribokinase</fullName>
    </submittedName>
</protein>
<evidence type="ECO:0000256" key="1">
    <source>
        <dbReference type="SAM" id="Phobius"/>
    </source>
</evidence>
<keyword evidence="3" id="KW-0808">Transferase</keyword>
<evidence type="ECO:0000313" key="3">
    <source>
        <dbReference type="EMBL" id="PZO88352.1"/>
    </source>
</evidence>
<dbReference type="EMBL" id="QFNK01000020">
    <property type="protein sequence ID" value="PZO88352.1"/>
    <property type="molecule type" value="Genomic_DNA"/>
</dbReference>
<feature type="transmembrane region" description="Helical" evidence="1">
    <location>
        <begin position="133"/>
        <end position="153"/>
    </location>
</feature>
<keyword evidence="1" id="KW-0812">Transmembrane</keyword>
<keyword evidence="1" id="KW-0472">Membrane</keyword>
<keyword evidence="3" id="KW-0418">Kinase</keyword>
<feature type="transmembrane region" description="Helical" evidence="1">
    <location>
        <begin position="101"/>
        <end position="121"/>
    </location>
</feature>
<keyword evidence="1" id="KW-1133">Transmembrane helix</keyword>
<gene>
    <name evidence="3" type="ORF">DI626_01950</name>
</gene>
<reference evidence="3 4" key="1">
    <citation type="submission" date="2017-08" db="EMBL/GenBank/DDBJ databases">
        <title>Infants hospitalized years apart are colonized by the same room-sourced microbial strains.</title>
        <authorList>
            <person name="Brooks B."/>
            <person name="Olm M.R."/>
            <person name="Firek B.A."/>
            <person name="Baker R."/>
            <person name="Thomas B.C."/>
            <person name="Morowitz M.J."/>
            <person name="Banfield J.F."/>
        </authorList>
    </citation>
    <scope>NUCLEOTIDE SEQUENCE [LARGE SCALE GENOMIC DNA]</scope>
    <source>
        <strain evidence="3">S2_018_000_R2_104</strain>
    </source>
</reference>
<proteinExistence type="predicted"/>
<dbReference type="Proteomes" id="UP000249557">
    <property type="component" value="Unassembled WGS sequence"/>
</dbReference>
<dbReference type="AlphaFoldDB" id="A0A2W5A536"/>
<dbReference type="GO" id="GO:0016301">
    <property type="term" value="F:kinase activity"/>
    <property type="evidence" value="ECO:0007669"/>
    <property type="project" value="UniProtKB-KW"/>
</dbReference>
<sequence>MLTTIISRLGLPLLVSVIAGALGKVDNDVAQNASKVLGNLEGAMAGGVISSEQLAEANRHAEEVARLKSQEYETILSEINQTIRAEAASSDIYVRRMRPTFGYLMAITWAAQMLGIAYIMIFETEKAPDVLDAMEALSAIWAIGLSVLGIYVYKRSEEKKVSLPPKREVAPSPEVVKTTNIKPQNATAVRPKVNE</sequence>
<comment type="caution">
    <text evidence="3">The sequence shown here is derived from an EMBL/GenBank/DDBJ whole genome shotgun (WGS) entry which is preliminary data.</text>
</comment>